<dbReference type="Proteomes" id="UP001432014">
    <property type="component" value="Chromosome"/>
</dbReference>
<evidence type="ECO:0000313" key="4">
    <source>
        <dbReference type="Proteomes" id="UP001432014"/>
    </source>
</evidence>
<keyword evidence="2" id="KW-0472">Membrane</keyword>
<gene>
    <name evidence="3" type="ORF">OG469_05020</name>
</gene>
<accession>A0ABZ1W292</accession>
<proteinExistence type="predicted"/>
<keyword evidence="2" id="KW-0812">Transmembrane</keyword>
<dbReference type="Pfam" id="PF20087">
    <property type="entry name" value="DUF6479"/>
    <property type="match status" value="1"/>
</dbReference>
<protein>
    <submittedName>
        <fullName evidence="3">DUF6479 family protein</fullName>
    </submittedName>
</protein>
<reference evidence="3 4" key="1">
    <citation type="submission" date="2022-10" db="EMBL/GenBank/DDBJ databases">
        <title>The complete genomes of actinobacterial strains from the NBC collection.</title>
        <authorList>
            <person name="Joergensen T.S."/>
            <person name="Alvarez Arevalo M."/>
            <person name="Sterndorff E.B."/>
            <person name="Faurdal D."/>
            <person name="Vuksanovic O."/>
            <person name="Mourched A.-S."/>
            <person name="Charusanti P."/>
            <person name="Shaw S."/>
            <person name="Blin K."/>
            <person name="Weber T."/>
        </authorList>
    </citation>
    <scope>NUCLEOTIDE SEQUENCE [LARGE SCALE GENOMIC DNA]</scope>
    <source>
        <strain evidence="3 4">NBC_01247</strain>
    </source>
</reference>
<dbReference type="EMBL" id="CP108482">
    <property type="protein sequence ID" value="WUS54928.1"/>
    <property type="molecule type" value="Genomic_DNA"/>
</dbReference>
<dbReference type="RefSeq" id="WP_329500544.1">
    <property type="nucleotide sequence ID" value="NZ_CP108460.1"/>
</dbReference>
<evidence type="ECO:0000313" key="3">
    <source>
        <dbReference type="EMBL" id="WUS54928.1"/>
    </source>
</evidence>
<evidence type="ECO:0000256" key="2">
    <source>
        <dbReference type="SAM" id="Phobius"/>
    </source>
</evidence>
<evidence type="ECO:0000256" key="1">
    <source>
        <dbReference type="SAM" id="MobiDB-lite"/>
    </source>
</evidence>
<sequence>MKEFEVLAAGMSGSSLALLVVAGLVVGAVLVGAFVHGSRRKDEEPPPVDIQAALSPDPGVRGTREPRHSQSPDNPGPPY</sequence>
<organism evidence="3 4">
    <name type="scientific">Kitasatospora herbaricolor</name>
    <dbReference type="NCBI Taxonomy" id="68217"/>
    <lineage>
        <taxon>Bacteria</taxon>
        <taxon>Bacillati</taxon>
        <taxon>Actinomycetota</taxon>
        <taxon>Actinomycetes</taxon>
        <taxon>Kitasatosporales</taxon>
        <taxon>Streptomycetaceae</taxon>
        <taxon>Kitasatospora</taxon>
    </lineage>
</organism>
<feature type="transmembrane region" description="Helical" evidence="2">
    <location>
        <begin position="16"/>
        <end position="35"/>
    </location>
</feature>
<keyword evidence="4" id="KW-1185">Reference proteome</keyword>
<name>A0ABZ1W292_9ACTN</name>
<keyword evidence="2" id="KW-1133">Transmembrane helix</keyword>
<dbReference type="InterPro" id="IPR045513">
    <property type="entry name" value="DUF6479"/>
</dbReference>
<feature type="region of interest" description="Disordered" evidence="1">
    <location>
        <begin position="38"/>
        <end position="79"/>
    </location>
</feature>